<dbReference type="SMART" id="SM00717">
    <property type="entry name" value="SANT"/>
    <property type="match status" value="1"/>
</dbReference>
<dbReference type="PANTHER" id="PTHR22929:SF0">
    <property type="entry name" value="TRANSCRIPTION FACTOR TFIIIB COMPONENT B'' HOMOLOG"/>
    <property type="match status" value="1"/>
</dbReference>
<evidence type="ECO:0000256" key="1">
    <source>
        <dbReference type="SAM" id="MobiDB-lite"/>
    </source>
</evidence>
<dbReference type="GO" id="GO:0070898">
    <property type="term" value="P:RNA polymerase III preinitiation complex assembly"/>
    <property type="evidence" value="ECO:0007669"/>
    <property type="project" value="TreeGrafter"/>
</dbReference>
<evidence type="ECO:0000313" key="3">
    <source>
        <dbReference type="EMBL" id="KAK7385499.1"/>
    </source>
</evidence>
<evidence type="ECO:0000259" key="2">
    <source>
        <dbReference type="SMART" id="SM00717"/>
    </source>
</evidence>
<feature type="compositionally biased region" description="Polar residues" evidence="1">
    <location>
        <begin position="815"/>
        <end position="828"/>
    </location>
</feature>
<organism evidence="3 4">
    <name type="scientific">Psophocarpus tetragonolobus</name>
    <name type="common">Winged bean</name>
    <name type="synonym">Dolichos tetragonolobus</name>
    <dbReference type="NCBI Taxonomy" id="3891"/>
    <lineage>
        <taxon>Eukaryota</taxon>
        <taxon>Viridiplantae</taxon>
        <taxon>Streptophyta</taxon>
        <taxon>Embryophyta</taxon>
        <taxon>Tracheophyta</taxon>
        <taxon>Spermatophyta</taxon>
        <taxon>Magnoliopsida</taxon>
        <taxon>eudicotyledons</taxon>
        <taxon>Gunneridae</taxon>
        <taxon>Pentapetalae</taxon>
        <taxon>rosids</taxon>
        <taxon>fabids</taxon>
        <taxon>Fabales</taxon>
        <taxon>Fabaceae</taxon>
        <taxon>Papilionoideae</taxon>
        <taxon>50 kb inversion clade</taxon>
        <taxon>NPAAA clade</taxon>
        <taxon>indigoferoid/millettioid clade</taxon>
        <taxon>Phaseoleae</taxon>
        <taxon>Psophocarpus</taxon>
    </lineage>
</organism>
<evidence type="ECO:0000313" key="4">
    <source>
        <dbReference type="Proteomes" id="UP001386955"/>
    </source>
</evidence>
<dbReference type="InterPro" id="IPR009057">
    <property type="entry name" value="Homeodomain-like_sf"/>
</dbReference>
<dbReference type="PANTHER" id="PTHR22929">
    <property type="entry name" value="RNA POLYMERASE III TRANSCRIPTION INITIATION FACTOR B"/>
    <property type="match status" value="1"/>
</dbReference>
<feature type="compositionally biased region" description="Acidic residues" evidence="1">
    <location>
        <begin position="711"/>
        <end position="720"/>
    </location>
</feature>
<dbReference type="CDD" id="cd00167">
    <property type="entry name" value="SANT"/>
    <property type="match status" value="1"/>
</dbReference>
<dbReference type="InterPro" id="IPR039467">
    <property type="entry name" value="TFIIIB_B''_Myb"/>
</dbReference>
<dbReference type="Pfam" id="PF15963">
    <property type="entry name" value="Myb_DNA-bind_7"/>
    <property type="match status" value="1"/>
</dbReference>
<dbReference type="SUPFAM" id="SSF46689">
    <property type="entry name" value="Homeodomain-like"/>
    <property type="match status" value="1"/>
</dbReference>
<dbReference type="InterPro" id="IPR001005">
    <property type="entry name" value="SANT/Myb"/>
</dbReference>
<reference evidence="3 4" key="1">
    <citation type="submission" date="2024-01" db="EMBL/GenBank/DDBJ databases">
        <title>The genomes of 5 underutilized Papilionoideae crops provide insights into root nodulation and disease resistanc.</title>
        <authorList>
            <person name="Jiang F."/>
        </authorList>
    </citation>
    <scope>NUCLEOTIDE SEQUENCE [LARGE SCALE GENOMIC DNA]</scope>
    <source>
        <strain evidence="3">DUOXIRENSHENG_FW03</strain>
        <tissue evidence="3">Leaves</tissue>
    </source>
</reference>
<dbReference type="GO" id="GO:0000126">
    <property type="term" value="C:transcription factor TFIIIB complex"/>
    <property type="evidence" value="ECO:0007669"/>
    <property type="project" value="TreeGrafter"/>
</dbReference>
<dbReference type="Gene3D" id="1.10.10.60">
    <property type="entry name" value="Homeodomain-like"/>
    <property type="match status" value="1"/>
</dbReference>
<feature type="domain" description="Myb-like" evidence="2">
    <location>
        <begin position="876"/>
        <end position="924"/>
    </location>
</feature>
<feature type="region of interest" description="Disordered" evidence="1">
    <location>
        <begin position="985"/>
        <end position="1024"/>
    </location>
</feature>
<sequence length="1024" mass="112798">MYLVHHIKKQILQQDLSFHRKENGVLSFLCNETGKRGINSHVFAKEWGYGKDKSQKDLPVKKKIMIVVVGYVLFSSITREKQKYLRRLLGNIIVEHVEGTFATAFLLISCLMDPFDDLLPVAPAARTRPGAKFIPKAKSKQLPSKEIPASEHVTSSKDGISGDDCQNAVASSLSMLAEKSKGSIHLTQVEILNSETGDPKQVTVKADSAAMVNNSTITASEIDSDQNSTNFLKPVCEADLVDFEGGSVTNFVHETNLDNSKTQPVHTANDVENKLNNVAALSANTCSTIDRMKEPPKNGEGSFGSNKCLELTDNSLQLGTDLGFKISSDNHSKSNFGKEQEVVTAEFELDPFSDILPDHGARNAYKFKPKMKPRPRVGNTPAICSASASSNVTIGKSVALPLSCTSNFQSFQSCGDGSDGLNQSTGLPLPTSDILRATDLPNKFHDTRSSVPFSEGKSLAAAIPSQLDPLSAMNSEDAVHNGTSDWPSSFGKSSGEAADIFSGLESLDDLLTQAATDTRKPALHSFNEKGAEENFVTPACSTVGSLGECDTTQVQRCPEYHCPQDSLTFSEAALLNEGDTNTDNRRSETEEIVDFACPGDVFDCQSMDSGGNQTSEIPVHEELTNAAEADLLQADVTRDKGDVNKRERDGSTLCSQRKKKKSSIIDEEDKSGKTLRQLRRRAVCIPANSSSNEDVEDNSDLDPPYNSNGDELPENDDDYELDHSSKKKKVSTSSQKKSVAKNGKTSQKRRKANDDSEKTKELPKKFSHSTRRRKRCVNKALLEIPEDELDLQRLPMRDVILLAEHRERLAKKEASTSNNSPTNQSGGNSLHEAGGYNEWEYPGSEDGNDTFDDQANEGITSSSQLFNYQILQERTPRGNWSKQDTERFYEAVRTMGTDFSMIQLLFPDKTRHQIKLKFKNEDKKNRLCLDDAINSHTKAHSRDLWIEQVKLASTKAEDPSGDASDFMMAEEAVDLTAGTNEVAEEVKTTKADADVKAQEENFEQSEDDDNDDGMQKWSQYKSNY</sequence>
<dbReference type="EMBL" id="JAYMYS010000008">
    <property type="protein sequence ID" value="KAK7385499.1"/>
    <property type="molecule type" value="Genomic_DNA"/>
</dbReference>
<dbReference type="GO" id="GO:0001156">
    <property type="term" value="F:TFIIIC-class transcription factor complex binding"/>
    <property type="evidence" value="ECO:0007669"/>
    <property type="project" value="TreeGrafter"/>
</dbReference>
<feature type="compositionally biased region" description="Basic and acidic residues" evidence="1">
    <location>
        <begin position="985"/>
        <end position="999"/>
    </location>
</feature>
<feature type="compositionally biased region" description="Acidic residues" evidence="1">
    <location>
        <begin position="846"/>
        <end position="855"/>
    </location>
</feature>
<name>A0AAN9X949_PSOTE</name>
<dbReference type="AlphaFoldDB" id="A0AAN9X949"/>
<feature type="compositionally biased region" description="Acidic residues" evidence="1">
    <location>
        <begin position="1000"/>
        <end position="1012"/>
    </location>
</feature>
<gene>
    <name evidence="3" type="ORF">VNO78_31221</name>
</gene>
<feature type="compositionally biased region" description="Basic and acidic residues" evidence="1">
    <location>
        <begin position="752"/>
        <end position="764"/>
    </location>
</feature>
<keyword evidence="4" id="KW-1185">Reference proteome</keyword>
<feature type="region of interest" description="Disordered" evidence="1">
    <location>
        <begin position="632"/>
        <end position="773"/>
    </location>
</feature>
<feature type="compositionally biased region" description="Basic and acidic residues" evidence="1">
    <location>
        <begin position="636"/>
        <end position="650"/>
    </location>
</feature>
<comment type="caution">
    <text evidence="3">The sequence shown here is derived from an EMBL/GenBank/DDBJ whole genome shotgun (WGS) entry which is preliminary data.</text>
</comment>
<feature type="region of interest" description="Disordered" evidence="1">
    <location>
        <begin position="811"/>
        <end position="857"/>
    </location>
</feature>
<accession>A0AAN9X949</accession>
<dbReference type="Proteomes" id="UP001386955">
    <property type="component" value="Unassembled WGS sequence"/>
</dbReference>
<proteinExistence type="predicted"/>
<protein>
    <recommendedName>
        <fullName evidence="2">Myb-like domain-containing protein</fullName>
    </recommendedName>
</protein>